<dbReference type="EMBL" id="AATS01000023">
    <property type="protein sequence ID" value="EAU53468.1"/>
    <property type="molecule type" value="Genomic_DNA"/>
</dbReference>
<gene>
    <name evidence="2" type="ORF">SPV1_12997</name>
</gene>
<evidence type="ECO:0000313" key="3">
    <source>
        <dbReference type="Proteomes" id="UP000005297"/>
    </source>
</evidence>
<accession>Q0EW00</accession>
<protein>
    <submittedName>
        <fullName evidence="2">Uncharacterized protein</fullName>
    </submittedName>
</protein>
<proteinExistence type="predicted"/>
<feature type="region of interest" description="Disordered" evidence="1">
    <location>
        <begin position="1"/>
        <end position="23"/>
    </location>
</feature>
<organism evidence="2 3">
    <name type="scientific">Mariprofundus ferrooxydans PV-1</name>
    <dbReference type="NCBI Taxonomy" id="314345"/>
    <lineage>
        <taxon>Bacteria</taxon>
        <taxon>Pseudomonadati</taxon>
        <taxon>Pseudomonadota</taxon>
        <taxon>Candidatius Mariprofundia</taxon>
        <taxon>Mariprofundales</taxon>
        <taxon>Mariprofundaceae</taxon>
        <taxon>Mariprofundus</taxon>
    </lineage>
</organism>
<dbReference type="Proteomes" id="UP000005297">
    <property type="component" value="Unassembled WGS sequence"/>
</dbReference>
<reference evidence="2 3" key="1">
    <citation type="submission" date="2006-09" db="EMBL/GenBank/DDBJ databases">
        <authorList>
            <person name="Emerson D."/>
            <person name="Ferriera S."/>
            <person name="Johnson J."/>
            <person name="Kravitz S."/>
            <person name="Halpern A."/>
            <person name="Remington K."/>
            <person name="Beeson K."/>
            <person name="Tran B."/>
            <person name="Rogers Y.-H."/>
            <person name="Friedman R."/>
            <person name="Venter J.C."/>
        </authorList>
    </citation>
    <scope>NUCLEOTIDE SEQUENCE [LARGE SCALE GENOMIC DNA]</scope>
    <source>
        <strain evidence="2 3">PV-1</strain>
    </source>
</reference>
<name>Q0EW00_9PROT</name>
<keyword evidence="3" id="KW-1185">Reference proteome</keyword>
<dbReference type="InParanoid" id="Q0EW00"/>
<sequence length="23" mass="2546">MPLGEQREVQDSRQAVSVDRSTG</sequence>
<evidence type="ECO:0000313" key="2">
    <source>
        <dbReference type="EMBL" id="EAU53468.1"/>
    </source>
</evidence>
<comment type="caution">
    <text evidence="2">The sequence shown here is derived from an EMBL/GenBank/DDBJ whole genome shotgun (WGS) entry which is preliminary data.</text>
</comment>
<feature type="compositionally biased region" description="Polar residues" evidence="1">
    <location>
        <begin position="12"/>
        <end position="23"/>
    </location>
</feature>
<evidence type="ECO:0000256" key="1">
    <source>
        <dbReference type="SAM" id="MobiDB-lite"/>
    </source>
</evidence>
<dbReference type="AlphaFoldDB" id="Q0EW00"/>
<feature type="compositionally biased region" description="Basic and acidic residues" evidence="1">
    <location>
        <begin position="1"/>
        <end position="11"/>
    </location>
</feature>
<dbReference type="HOGENOM" id="CLU_3422950_0_0_0"/>